<comment type="similarity">
    <text evidence="2 13">Belongs to the Nth/MutY family.</text>
</comment>
<evidence type="ECO:0000256" key="14">
    <source>
        <dbReference type="SAM" id="MobiDB-lite"/>
    </source>
</evidence>
<evidence type="ECO:0000259" key="15">
    <source>
        <dbReference type="SMART" id="SM00478"/>
    </source>
</evidence>
<dbReference type="InterPro" id="IPR004036">
    <property type="entry name" value="Endonuclease-III-like_CS2"/>
</dbReference>
<dbReference type="InterPro" id="IPR015797">
    <property type="entry name" value="NUDIX_hydrolase-like_dom_sf"/>
</dbReference>
<evidence type="ECO:0000256" key="7">
    <source>
        <dbReference type="ARBA" id="ARBA00022763"/>
    </source>
</evidence>
<evidence type="ECO:0000256" key="4">
    <source>
        <dbReference type="ARBA" id="ARBA00022023"/>
    </source>
</evidence>
<dbReference type="EMBL" id="BMAT01000732">
    <property type="protein sequence ID" value="GFR72144.1"/>
    <property type="molecule type" value="Genomic_DNA"/>
</dbReference>
<name>A0AAV4FGS5_9GAST</name>
<reference evidence="16 17" key="1">
    <citation type="journal article" date="2021" name="Elife">
        <title>Chloroplast acquisition without the gene transfer in kleptoplastic sea slugs, Plakobranchus ocellatus.</title>
        <authorList>
            <person name="Maeda T."/>
            <person name="Takahashi S."/>
            <person name="Yoshida T."/>
            <person name="Shimamura S."/>
            <person name="Takaki Y."/>
            <person name="Nagai Y."/>
            <person name="Toyoda A."/>
            <person name="Suzuki Y."/>
            <person name="Arimoto A."/>
            <person name="Ishii H."/>
            <person name="Satoh N."/>
            <person name="Nishiyama T."/>
            <person name="Hasebe M."/>
            <person name="Maruyama T."/>
            <person name="Minagawa J."/>
            <person name="Obokata J."/>
            <person name="Shigenobu S."/>
        </authorList>
    </citation>
    <scope>NUCLEOTIDE SEQUENCE [LARGE SCALE GENOMIC DNA]</scope>
</reference>
<dbReference type="InterPro" id="IPR023170">
    <property type="entry name" value="HhH_base_excis_C"/>
</dbReference>
<dbReference type="Gene3D" id="3.90.79.10">
    <property type="entry name" value="Nucleoside Triphosphate Pyrophosphohydrolase"/>
    <property type="match status" value="1"/>
</dbReference>
<dbReference type="GO" id="GO:0046872">
    <property type="term" value="F:metal ion binding"/>
    <property type="evidence" value="ECO:0007669"/>
    <property type="project" value="UniProtKB-UniRule"/>
</dbReference>
<evidence type="ECO:0000256" key="3">
    <source>
        <dbReference type="ARBA" id="ARBA00012045"/>
    </source>
</evidence>
<evidence type="ECO:0000256" key="9">
    <source>
        <dbReference type="ARBA" id="ARBA00023004"/>
    </source>
</evidence>
<keyword evidence="7 13" id="KW-0227">DNA damage</keyword>
<comment type="caution">
    <text evidence="16">The sequence shown here is derived from an EMBL/GenBank/DDBJ whole genome shotgun (WGS) entry which is preliminary data.</text>
</comment>
<dbReference type="InterPro" id="IPR003651">
    <property type="entry name" value="Endonuclease3_FeS-loop_motif"/>
</dbReference>
<dbReference type="FunFam" id="1.10.340.30:FF:000002">
    <property type="entry name" value="Adenine DNA glycosylase"/>
    <property type="match status" value="1"/>
</dbReference>
<comment type="function">
    <text evidence="13">Adenine glycosylase active on G-A mispairs.</text>
</comment>
<dbReference type="InterPro" id="IPR029119">
    <property type="entry name" value="MutY_C"/>
</dbReference>
<dbReference type="Gene3D" id="1.10.340.30">
    <property type="entry name" value="Hypothetical protein, domain 2"/>
    <property type="match status" value="1"/>
</dbReference>
<comment type="catalytic activity">
    <reaction evidence="1 13">
        <text>Hydrolyzes free adenine bases from 7,8-dihydro-8-oxoguanine:adenine mismatched double-stranded DNA, leaving an apurinic site.</text>
        <dbReference type="EC" id="3.2.2.31"/>
    </reaction>
</comment>
<feature type="compositionally biased region" description="Low complexity" evidence="14">
    <location>
        <begin position="7"/>
        <end position="17"/>
    </location>
</feature>
<keyword evidence="10" id="KW-0411">Iron-sulfur</keyword>
<protein>
    <recommendedName>
        <fullName evidence="4 13">Adenine DNA glycosylase</fullName>
        <ecNumber evidence="3 13">3.2.2.31</ecNumber>
    </recommendedName>
</protein>
<dbReference type="InterPro" id="IPR000445">
    <property type="entry name" value="HhH_motif"/>
</dbReference>
<dbReference type="PANTHER" id="PTHR42944">
    <property type="entry name" value="ADENINE DNA GLYCOSYLASE"/>
    <property type="match status" value="1"/>
</dbReference>
<keyword evidence="17" id="KW-1185">Reference proteome</keyword>
<dbReference type="SMART" id="SM00478">
    <property type="entry name" value="ENDO3c"/>
    <property type="match status" value="1"/>
</dbReference>
<dbReference type="Pfam" id="PF00633">
    <property type="entry name" value="HHH"/>
    <property type="match status" value="1"/>
</dbReference>
<dbReference type="Pfam" id="PF14815">
    <property type="entry name" value="NUDIX_4"/>
    <property type="match status" value="1"/>
</dbReference>
<evidence type="ECO:0000256" key="12">
    <source>
        <dbReference type="ARBA" id="ARBA00023295"/>
    </source>
</evidence>
<comment type="cofactor">
    <cofactor evidence="13">
        <name>[4Fe-4S] cluster</name>
        <dbReference type="ChEBI" id="CHEBI:49883"/>
    </cofactor>
    <text evidence="13">Binds 1 [4Fe-4S] cluster.</text>
</comment>
<keyword evidence="11" id="KW-0234">DNA repair</keyword>
<dbReference type="GO" id="GO:0032357">
    <property type="term" value="F:oxidized purine DNA binding"/>
    <property type="evidence" value="ECO:0007669"/>
    <property type="project" value="TreeGrafter"/>
</dbReference>
<sequence length="493" mass="55514">MVRNKAVKSGVKAVSVKSESKSKEEDTTADSSSNSIHKFTKEEILFLRISLLSWYDKNKRDLPWRKISSEDINQRAYATWVSEIMLQQTQVATVINYYNTWMKKWPTLEALAEANIETINEAWSGLGYYSRGRRLLEGAQKVVSEFQGQMPKSAQDLEKKLPGVGRYTAGAIASIAFGEVTGLVDGNVVRVWSRLRAIGANSTLPEVTDLFWQLSHQTVDTERPGDFNQAMMELGATVCTPKLPQCSKCPVQALCRAYAKAESDKQSSVRKICSEVKKETNGKPEIVDIECLVPNCKFCLPEESPWNKELGVLNFPRKPKKASVKQEELNVVVIQTCEGKSPSQFLICQRPEKGLLAGMWEFPSCCQQDSKALISQAICVSCKVENGNLKGLQEIGEVSHMFSHIHHLYKVWTLQMADDLSCKVESFEGRPVKWVTESELLEAAISTGMRKVFREFKKSLTFPQSSKRKRESDVIVKDPKKTQASISDFFKKK</sequence>
<dbReference type="InterPro" id="IPR011257">
    <property type="entry name" value="DNA_glycosylase"/>
</dbReference>
<accession>A0AAV4FGS5</accession>
<dbReference type="GO" id="GO:0000701">
    <property type="term" value="F:purine-specific mismatch base pair DNA N-glycosylase activity"/>
    <property type="evidence" value="ECO:0007669"/>
    <property type="project" value="UniProtKB-EC"/>
</dbReference>
<dbReference type="SMART" id="SM00525">
    <property type="entry name" value="FES"/>
    <property type="match status" value="1"/>
</dbReference>
<feature type="domain" description="HhH-GPD" evidence="15">
    <location>
        <begin position="85"/>
        <end position="237"/>
    </location>
</feature>
<keyword evidence="9 13" id="KW-0408">Iron</keyword>
<feature type="region of interest" description="Disordered" evidence="14">
    <location>
        <begin position="1"/>
        <end position="33"/>
    </location>
</feature>
<dbReference type="Pfam" id="PF00730">
    <property type="entry name" value="HhH-GPD"/>
    <property type="match status" value="1"/>
</dbReference>
<gene>
    <name evidence="16" type="ORF">ElyMa_000371100</name>
</gene>
<evidence type="ECO:0000256" key="8">
    <source>
        <dbReference type="ARBA" id="ARBA00022801"/>
    </source>
</evidence>
<keyword evidence="8" id="KW-0378">Hydrolase</keyword>
<dbReference type="Proteomes" id="UP000762676">
    <property type="component" value="Unassembled WGS sequence"/>
</dbReference>
<keyword evidence="5" id="KW-0004">4Fe-4S</keyword>
<dbReference type="InterPro" id="IPR044298">
    <property type="entry name" value="MIG/MutY"/>
</dbReference>
<evidence type="ECO:0000313" key="17">
    <source>
        <dbReference type="Proteomes" id="UP000762676"/>
    </source>
</evidence>
<dbReference type="PANTHER" id="PTHR42944:SF1">
    <property type="entry name" value="ADENINE DNA GLYCOSYLASE"/>
    <property type="match status" value="1"/>
</dbReference>
<dbReference type="CDD" id="cd00056">
    <property type="entry name" value="ENDO3c"/>
    <property type="match status" value="1"/>
</dbReference>
<evidence type="ECO:0000256" key="13">
    <source>
        <dbReference type="RuleBase" id="RU365096"/>
    </source>
</evidence>
<dbReference type="GO" id="GO:0034039">
    <property type="term" value="F:8-oxo-7,8-dihydroguanine DNA N-glycosylase activity"/>
    <property type="evidence" value="ECO:0007669"/>
    <property type="project" value="TreeGrafter"/>
</dbReference>
<dbReference type="EC" id="3.2.2.31" evidence="3 13"/>
<dbReference type="GO" id="GO:0005634">
    <property type="term" value="C:nucleus"/>
    <property type="evidence" value="ECO:0007669"/>
    <property type="project" value="TreeGrafter"/>
</dbReference>
<evidence type="ECO:0000256" key="11">
    <source>
        <dbReference type="ARBA" id="ARBA00023204"/>
    </source>
</evidence>
<dbReference type="GO" id="GO:0006284">
    <property type="term" value="P:base-excision repair"/>
    <property type="evidence" value="ECO:0007669"/>
    <property type="project" value="UniProtKB-UniRule"/>
</dbReference>
<evidence type="ECO:0000256" key="1">
    <source>
        <dbReference type="ARBA" id="ARBA00000843"/>
    </source>
</evidence>
<dbReference type="GO" id="GO:0006298">
    <property type="term" value="P:mismatch repair"/>
    <property type="evidence" value="ECO:0007669"/>
    <property type="project" value="TreeGrafter"/>
</dbReference>
<keyword evidence="6" id="KW-0479">Metal-binding</keyword>
<dbReference type="PROSITE" id="PS01155">
    <property type="entry name" value="ENDONUCLEASE_III_2"/>
    <property type="match status" value="1"/>
</dbReference>
<dbReference type="CDD" id="cd03431">
    <property type="entry name" value="NUDIX_DNA_Glycosylase_C-MutY"/>
    <property type="match status" value="1"/>
</dbReference>
<evidence type="ECO:0000256" key="5">
    <source>
        <dbReference type="ARBA" id="ARBA00022485"/>
    </source>
</evidence>
<evidence type="ECO:0000256" key="2">
    <source>
        <dbReference type="ARBA" id="ARBA00008343"/>
    </source>
</evidence>
<dbReference type="Gene3D" id="1.10.1670.10">
    <property type="entry name" value="Helix-hairpin-Helix base-excision DNA repair enzymes (C-terminal)"/>
    <property type="match status" value="1"/>
</dbReference>
<organism evidence="16 17">
    <name type="scientific">Elysia marginata</name>
    <dbReference type="NCBI Taxonomy" id="1093978"/>
    <lineage>
        <taxon>Eukaryota</taxon>
        <taxon>Metazoa</taxon>
        <taxon>Spiralia</taxon>
        <taxon>Lophotrochozoa</taxon>
        <taxon>Mollusca</taxon>
        <taxon>Gastropoda</taxon>
        <taxon>Heterobranchia</taxon>
        <taxon>Euthyneura</taxon>
        <taxon>Panpulmonata</taxon>
        <taxon>Sacoglossa</taxon>
        <taxon>Placobranchoidea</taxon>
        <taxon>Plakobranchidae</taxon>
        <taxon>Elysia</taxon>
    </lineage>
</organism>
<keyword evidence="12 13" id="KW-0326">Glycosidase</keyword>
<dbReference type="SUPFAM" id="SSF55811">
    <property type="entry name" value="Nudix"/>
    <property type="match status" value="1"/>
</dbReference>
<dbReference type="InterPro" id="IPR003265">
    <property type="entry name" value="HhH-GPD_domain"/>
</dbReference>
<evidence type="ECO:0000313" key="16">
    <source>
        <dbReference type="EMBL" id="GFR72144.1"/>
    </source>
</evidence>
<dbReference type="AlphaFoldDB" id="A0AAV4FGS5"/>
<evidence type="ECO:0000256" key="10">
    <source>
        <dbReference type="ARBA" id="ARBA00023014"/>
    </source>
</evidence>
<dbReference type="GO" id="GO:0035485">
    <property type="term" value="F:adenine/guanine mispair binding"/>
    <property type="evidence" value="ECO:0007669"/>
    <property type="project" value="TreeGrafter"/>
</dbReference>
<dbReference type="GO" id="GO:0051539">
    <property type="term" value="F:4 iron, 4 sulfur cluster binding"/>
    <property type="evidence" value="ECO:0007669"/>
    <property type="project" value="UniProtKB-UniRule"/>
</dbReference>
<dbReference type="FunFam" id="1.10.1670.10:FF:000002">
    <property type="entry name" value="Adenine DNA glycosylase"/>
    <property type="match status" value="1"/>
</dbReference>
<evidence type="ECO:0000256" key="6">
    <source>
        <dbReference type="ARBA" id="ARBA00022723"/>
    </source>
</evidence>
<proteinExistence type="inferred from homology"/>
<dbReference type="SUPFAM" id="SSF48150">
    <property type="entry name" value="DNA-glycosylase"/>
    <property type="match status" value="1"/>
</dbReference>